<evidence type="ECO:0000313" key="3">
    <source>
        <dbReference type="Proteomes" id="UP000054498"/>
    </source>
</evidence>
<proteinExistence type="predicted"/>
<dbReference type="KEGG" id="mng:MNEG_11777"/>
<dbReference type="RefSeq" id="XP_013895207.1">
    <property type="nucleotide sequence ID" value="XM_014039753.1"/>
</dbReference>
<keyword evidence="3" id="KW-1185">Reference proteome</keyword>
<accession>A0A0D2J8Y6</accession>
<name>A0A0D2J8Y6_9CHLO</name>
<reference evidence="2 3" key="1">
    <citation type="journal article" date="2013" name="BMC Genomics">
        <title>Reconstruction of the lipid metabolism for the microalga Monoraphidium neglectum from its genome sequence reveals characteristics suitable for biofuel production.</title>
        <authorList>
            <person name="Bogen C."/>
            <person name="Al-Dilaimi A."/>
            <person name="Albersmeier A."/>
            <person name="Wichmann J."/>
            <person name="Grundmann M."/>
            <person name="Rupp O."/>
            <person name="Lauersen K.J."/>
            <person name="Blifernez-Klassen O."/>
            <person name="Kalinowski J."/>
            <person name="Goesmann A."/>
            <person name="Mussgnug J.H."/>
            <person name="Kruse O."/>
        </authorList>
    </citation>
    <scope>NUCLEOTIDE SEQUENCE [LARGE SCALE GENOMIC DNA]</scope>
    <source>
        <strain evidence="2 3">SAG 48.87</strain>
    </source>
</reference>
<sequence length="186" mass="19678">MRPPIEPGASGGDAAAAAEAREREASAEAARRRLEQIRAAAEAARDAERREREWLGQHRGGAGGIAAREAAERLEGERALRAGQDEEFKASLLADAARDAQRRAADAARRQAVELRAALRATLPPEPPAGAGAVRVRGLEDLPESWSPGRWCLATSLPRVLLQDRAQPVSAAAGGATSLALFLVQL</sequence>
<evidence type="ECO:0000256" key="1">
    <source>
        <dbReference type="SAM" id="MobiDB-lite"/>
    </source>
</evidence>
<feature type="compositionally biased region" description="Basic and acidic residues" evidence="1">
    <location>
        <begin position="43"/>
        <end position="56"/>
    </location>
</feature>
<dbReference type="AlphaFoldDB" id="A0A0D2J8Y6"/>
<gene>
    <name evidence="2" type="ORF">MNEG_11777</name>
</gene>
<dbReference type="OrthoDB" id="10671350at2759"/>
<dbReference type="STRING" id="145388.A0A0D2J8Y6"/>
<organism evidence="2 3">
    <name type="scientific">Monoraphidium neglectum</name>
    <dbReference type="NCBI Taxonomy" id="145388"/>
    <lineage>
        <taxon>Eukaryota</taxon>
        <taxon>Viridiplantae</taxon>
        <taxon>Chlorophyta</taxon>
        <taxon>core chlorophytes</taxon>
        <taxon>Chlorophyceae</taxon>
        <taxon>CS clade</taxon>
        <taxon>Sphaeropleales</taxon>
        <taxon>Selenastraceae</taxon>
        <taxon>Monoraphidium</taxon>
    </lineage>
</organism>
<feature type="compositionally biased region" description="Basic and acidic residues" evidence="1">
    <location>
        <begin position="19"/>
        <end position="36"/>
    </location>
</feature>
<evidence type="ECO:0000313" key="2">
    <source>
        <dbReference type="EMBL" id="KIY96187.1"/>
    </source>
</evidence>
<feature type="region of interest" description="Disordered" evidence="1">
    <location>
        <begin position="1"/>
        <end position="63"/>
    </location>
</feature>
<dbReference type="GeneID" id="25729073"/>
<dbReference type="Proteomes" id="UP000054498">
    <property type="component" value="Unassembled WGS sequence"/>
</dbReference>
<dbReference type="EMBL" id="KK103121">
    <property type="protein sequence ID" value="KIY96187.1"/>
    <property type="molecule type" value="Genomic_DNA"/>
</dbReference>
<protein>
    <submittedName>
        <fullName evidence="2">Uncharacterized protein</fullName>
    </submittedName>
</protein>